<evidence type="ECO:0000256" key="1">
    <source>
        <dbReference type="SAM" id="MobiDB-lite"/>
    </source>
</evidence>
<reference evidence="2 3" key="2">
    <citation type="journal article" date="2011" name="Stand. Genomic Sci.">
        <title>Complete genome sequence of Isosphaera pallida type strain (IS1B).</title>
        <authorList>
            <consortium name="US DOE Joint Genome Institute (JGI-PGF)"/>
            <person name="Goker M."/>
            <person name="Cleland D."/>
            <person name="Saunders E."/>
            <person name="Lapidus A."/>
            <person name="Nolan M."/>
            <person name="Lucas S."/>
            <person name="Hammon N."/>
            <person name="Deshpande S."/>
            <person name="Cheng J.F."/>
            <person name="Tapia R."/>
            <person name="Han C."/>
            <person name="Goodwin L."/>
            <person name="Pitluck S."/>
            <person name="Liolios K."/>
            <person name="Pagani I."/>
            <person name="Ivanova N."/>
            <person name="Mavromatis K."/>
            <person name="Pati A."/>
            <person name="Chen A."/>
            <person name="Palaniappan K."/>
            <person name="Land M."/>
            <person name="Hauser L."/>
            <person name="Chang Y.J."/>
            <person name="Jeffries C.D."/>
            <person name="Detter J.C."/>
            <person name="Beck B."/>
            <person name="Woyke T."/>
            <person name="Bristow J."/>
            <person name="Eisen J.A."/>
            <person name="Markowitz V."/>
            <person name="Hugenholtz P."/>
            <person name="Kyrpides N.C."/>
            <person name="Klenk H.P."/>
        </authorList>
    </citation>
    <scope>NUCLEOTIDE SEQUENCE [LARGE SCALE GENOMIC DNA]</scope>
    <source>
        <strain evidence="3">ATCC 43644 / DSM 9630 / IS1B</strain>
    </source>
</reference>
<accession>E8R1X6</accession>
<name>E8R1X6_ISOPI</name>
<keyword evidence="3" id="KW-1185">Reference proteome</keyword>
<dbReference type="EMBL" id="CP002353">
    <property type="protein sequence ID" value="ADV62408.1"/>
    <property type="molecule type" value="Genomic_DNA"/>
</dbReference>
<proteinExistence type="predicted"/>
<dbReference type="Proteomes" id="UP000008631">
    <property type="component" value="Chromosome"/>
</dbReference>
<feature type="region of interest" description="Disordered" evidence="1">
    <location>
        <begin position="1"/>
        <end position="35"/>
    </location>
</feature>
<evidence type="ECO:0000313" key="3">
    <source>
        <dbReference type="Proteomes" id="UP000008631"/>
    </source>
</evidence>
<reference key="1">
    <citation type="submission" date="2010-11" db="EMBL/GenBank/DDBJ databases">
        <title>The complete sequence of chromosome of Isophaera pallida ATCC 43644.</title>
        <authorList>
            <consortium name="US DOE Joint Genome Institute (JGI-PGF)"/>
            <person name="Lucas S."/>
            <person name="Copeland A."/>
            <person name="Lapidus A."/>
            <person name="Bruce D."/>
            <person name="Goodwin L."/>
            <person name="Pitluck S."/>
            <person name="Kyrpides N."/>
            <person name="Mavromatis K."/>
            <person name="Pagani I."/>
            <person name="Ivanova N."/>
            <person name="Saunders E."/>
            <person name="Brettin T."/>
            <person name="Detter J.C."/>
            <person name="Han C."/>
            <person name="Tapia R."/>
            <person name="Land M."/>
            <person name="Hauser L."/>
            <person name="Markowitz V."/>
            <person name="Cheng J.-F."/>
            <person name="Hugenholtz P."/>
            <person name="Woyke T."/>
            <person name="Wu D."/>
            <person name="Eisen J.A."/>
        </authorList>
    </citation>
    <scope>NUCLEOTIDE SEQUENCE</scope>
    <source>
        <strain>ATCC 43644</strain>
    </source>
</reference>
<evidence type="ECO:0000313" key="2">
    <source>
        <dbReference type="EMBL" id="ADV62408.1"/>
    </source>
</evidence>
<organism evidence="2 3">
    <name type="scientific">Isosphaera pallida (strain ATCC 43644 / DSM 9630 / IS1B)</name>
    <dbReference type="NCBI Taxonomy" id="575540"/>
    <lineage>
        <taxon>Bacteria</taxon>
        <taxon>Pseudomonadati</taxon>
        <taxon>Planctomycetota</taxon>
        <taxon>Planctomycetia</taxon>
        <taxon>Isosphaerales</taxon>
        <taxon>Isosphaeraceae</taxon>
        <taxon>Isosphaera</taxon>
    </lineage>
</organism>
<feature type="compositionally biased region" description="Polar residues" evidence="1">
    <location>
        <begin position="13"/>
        <end position="35"/>
    </location>
</feature>
<dbReference type="KEGG" id="ipa:Isop_1826"/>
<sequence length="35" mass="3880">MRLGIQDDALMSVPSNDMIPSQTTLPTWYSKGQPT</sequence>
<dbReference type="AlphaFoldDB" id="E8R1X6"/>
<dbReference type="InParanoid" id="E8R1X6"/>
<protein>
    <submittedName>
        <fullName evidence="2">Uncharacterized protein</fullName>
    </submittedName>
</protein>
<dbReference type="HOGENOM" id="CLU_3365389_0_0_0"/>
<gene>
    <name evidence="2" type="ordered locus">Isop_1826</name>
</gene>